<comment type="caution">
    <text evidence="9">The sequence shown here is derived from an EMBL/GenBank/DDBJ whole genome shotgun (WGS) entry which is preliminary data.</text>
</comment>
<comment type="similarity">
    <text evidence="2">Belongs to the ABC-4 integral membrane protein family. LolC/E subfamily.</text>
</comment>
<keyword evidence="10" id="KW-1185">Reference proteome</keyword>
<dbReference type="PANTHER" id="PTHR30489">
    <property type="entry name" value="LIPOPROTEIN-RELEASING SYSTEM TRANSMEMBRANE PROTEIN LOLE"/>
    <property type="match status" value="1"/>
</dbReference>
<name>A0A968GG49_9SPIO</name>
<proteinExistence type="inferred from homology"/>
<gene>
    <name evidence="9" type="ORF">HCT46_06895</name>
</gene>
<dbReference type="GO" id="GO:0098797">
    <property type="term" value="C:plasma membrane protein complex"/>
    <property type="evidence" value="ECO:0007669"/>
    <property type="project" value="TreeGrafter"/>
</dbReference>
<evidence type="ECO:0000256" key="2">
    <source>
        <dbReference type="ARBA" id="ARBA00005236"/>
    </source>
</evidence>
<evidence type="ECO:0000256" key="5">
    <source>
        <dbReference type="ARBA" id="ARBA00022989"/>
    </source>
</evidence>
<feature type="transmembrane region" description="Helical" evidence="7">
    <location>
        <begin position="272"/>
        <end position="294"/>
    </location>
</feature>
<keyword evidence="4 7" id="KW-0812">Transmembrane</keyword>
<feature type="transmembrane region" description="Helical" evidence="7">
    <location>
        <begin position="18"/>
        <end position="35"/>
    </location>
</feature>
<dbReference type="Proteomes" id="UP000752013">
    <property type="component" value="Unassembled WGS sequence"/>
</dbReference>
<dbReference type="Pfam" id="PF02687">
    <property type="entry name" value="FtsX"/>
    <property type="match status" value="1"/>
</dbReference>
<keyword evidence="6 7" id="KW-0472">Membrane</keyword>
<dbReference type="EMBL" id="JAATLK010000002">
    <property type="protein sequence ID" value="NIZ47635.1"/>
    <property type="molecule type" value="Genomic_DNA"/>
</dbReference>
<accession>A0A968GG49</accession>
<evidence type="ECO:0000256" key="7">
    <source>
        <dbReference type="SAM" id="Phobius"/>
    </source>
</evidence>
<feature type="transmembrane region" description="Helical" evidence="7">
    <location>
        <begin position="372"/>
        <end position="393"/>
    </location>
</feature>
<reference evidence="9" key="1">
    <citation type="submission" date="2020-03" db="EMBL/GenBank/DDBJ databases">
        <title>Spirochaetal bacteria isolated from arthropods constitute a novel genus Entomospira genus novum within the order Spirochaetales.</title>
        <authorList>
            <person name="Grana-Miraglia L."/>
            <person name="Sikutova S."/>
            <person name="Fingerle V."/>
            <person name="Sing A."/>
            <person name="Castillo-Ramirez S."/>
            <person name="Margos G."/>
            <person name="Rudolf I."/>
        </authorList>
    </citation>
    <scope>NUCLEOTIDE SEQUENCE</scope>
    <source>
        <strain evidence="9">BR208</strain>
    </source>
</reference>
<keyword evidence="3" id="KW-1003">Cell membrane</keyword>
<evidence type="ECO:0000313" key="10">
    <source>
        <dbReference type="Proteomes" id="UP000752013"/>
    </source>
</evidence>
<organism evidence="9 10">
    <name type="scientific">Entomospira nematocerorum</name>
    <dbReference type="NCBI Taxonomy" id="2719987"/>
    <lineage>
        <taxon>Bacteria</taxon>
        <taxon>Pseudomonadati</taxon>
        <taxon>Spirochaetota</taxon>
        <taxon>Spirochaetia</taxon>
        <taxon>Spirochaetales</taxon>
        <taxon>Spirochaetaceae</taxon>
        <taxon>Entomospira</taxon>
    </lineage>
</organism>
<dbReference type="AlphaFoldDB" id="A0A968GG49"/>
<dbReference type="GO" id="GO:0044874">
    <property type="term" value="P:lipoprotein localization to outer membrane"/>
    <property type="evidence" value="ECO:0007669"/>
    <property type="project" value="TreeGrafter"/>
</dbReference>
<evidence type="ECO:0000256" key="3">
    <source>
        <dbReference type="ARBA" id="ARBA00022475"/>
    </source>
</evidence>
<comment type="subcellular location">
    <subcellularLocation>
        <location evidence="1">Cell membrane</location>
        <topology evidence="1">Multi-pass membrane protein</topology>
    </subcellularLocation>
</comment>
<dbReference type="PANTHER" id="PTHR30489:SF0">
    <property type="entry name" value="LIPOPROTEIN-RELEASING SYSTEM TRANSMEMBRANE PROTEIN LOLE"/>
    <property type="match status" value="1"/>
</dbReference>
<feature type="transmembrane region" description="Helical" evidence="7">
    <location>
        <begin position="315"/>
        <end position="339"/>
    </location>
</feature>
<protein>
    <submittedName>
        <fullName evidence="9">FtsX-like permease family protein</fullName>
    </submittedName>
</protein>
<feature type="domain" description="ABC3 transporter permease C-terminal" evidence="8">
    <location>
        <begin position="272"/>
        <end position="403"/>
    </location>
</feature>
<dbReference type="InterPro" id="IPR003838">
    <property type="entry name" value="ABC3_permease_C"/>
</dbReference>
<evidence type="ECO:0000256" key="6">
    <source>
        <dbReference type="ARBA" id="ARBA00023136"/>
    </source>
</evidence>
<evidence type="ECO:0000256" key="4">
    <source>
        <dbReference type="ARBA" id="ARBA00022692"/>
    </source>
</evidence>
<dbReference type="RefSeq" id="WP_167704265.1">
    <property type="nucleotide sequence ID" value="NZ_CP118169.1"/>
</dbReference>
<evidence type="ECO:0000256" key="1">
    <source>
        <dbReference type="ARBA" id="ARBA00004651"/>
    </source>
</evidence>
<evidence type="ECO:0000313" key="9">
    <source>
        <dbReference type="EMBL" id="NIZ47635.1"/>
    </source>
</evidence>
<dbReference type="InterPro" id="IPR051447">
    <property type="entry name" value="Lipoprotein-release_system"/>
</dbReference>
<keyword evidence="5 7" id="KW-1133">Transmembrane helix</keyword>
<sequence>MLVLQIAFRNLFRNKSRTLVTLFAIGLSVATYLFLDSFIHGMDYQAIANLTTFDTGYAQILSKDAFDNRGRPSLEDVSDLQAIEQIVQEAGLTAQVERVSQADLIFYASDGFNLDGNLPLEVRFLDAESQKIPALKSGQTLQQWSTNSKEEASGIWMSQYYAYYLGAQIGMPITMKITTAYGSQELLDGIIAGFFETDNSIVNQRVIFADWQHSASILELDTLAQGNRLTFYRPIPKSKTFVLPEPYQLYTYQEINPEFVAVAKFNEGRNSIFLFFIFFVIVIGISNTVMMAIYERFKEIATLRAFGMPNLWIRMLFFWEGLLLGILGAIIGVIIGSLINLYMIYVGLDIAAVVEQNNNLGYPINSVIRGRFAWRPILFISGLVVMLTAIFSFTTTRVALKRSIVASLHS</sequence>
<evidence type="ECO:0000259" key="8">
    <source>
        <dbReference type="Pfam" id="PF02687"/>
    </source>
</evidence>